<dbReference type="AlphaFoldDB" id="A0A9W4TA62"/>
<comment type="caution">
    <text evidence="1">The sequence shown here is derived from an EMBL/GenBank/DDBJ whole genome shotgun (WGS) entry which is preliminary data.</text>
</comment>
<organism evidence="1 2">
    <name type="scientific">Funneliformis geosporum</name>
    <dbReference type="NCBI Taxonomy" id="1117311"/>
    <lineage>
        <taxon>Eukaryota</taxon>
        <taxon>Fungi</taxon>
        <taxon>Fungi incertae sedis</taxon>
        <taxon>Mucoromycota</taxon>
        <taxon>Glomeromycotina</taxon>
        <taxon>Glomeromycetes</taxon>
        <taxon>Glomerales</taxon>
        <taxon>Glomeraceae</taxon>
        <taxon>Funneliformis</taxon>
    </lineage>
</organism>
<sequence length="104" mass="12054">MVCKVTIYTCAAEYSNDFRVDDDLLLYIYCNYSVKWEKKSSIKNHIQGVTHCAKKREYENKQKTNGNVLQQRTIALTILNANSKKELIEDLIYAFAVADILLEK</sequence>
<protein>
    <submittedName>
        <fullName evidence="1">2001_t:CDS:1</fullName>
    </submittedName>
</protein>
<dbReference type="Proteomes" id="UP001153678">
    <property type="component" value="Unassembled WGS sequence"/>
</dbReference>
<evidence type="ECO:0000313" key="1">
    <source>
        <dbReference type="EMBL" id="CAI2198001.1"/>
    </source>
</evidence>
<dbReference type="OrthoDB" id="2405594at2759"/>
<dbReference type="EMBL" id="CAMKVN010017604">
    <property type="protein sequence ID" value="CAI2198001.1"/>
    <property type="molecule type" value="Genomic_DNA"/>
</dbReference>
<proteinExistence type="predicted"/>
<name>A0A9W4TA62_9GLOM</name>
<accession>A0A9W4TA62</accession>
<reference evidence="1" key="1">
    <citation type="submission" date="2022-08" db="EMBL/GenBank/DDBJ databases">
        <authorList>
            <person name="Kallberg Y."/>
            <person name="Tangrot J."/>
            <person name="Rosling A."/>
        </authorList>
    </citation>
    <scope>NUCLEOTIDE SEQUENCE</scope>
    <source>
        <strain evidence="1">Wild A</strain>
    </source>
</reference>
<keyword evidence="2" id="KW-1185">Reference proteome</keyword>
<feature type="non-terminal residue" evidence="1">
    <location>
        <position position="104"/>
    </location>
</feature>
<gene>
    <name evidence="1" type="ORF">FWILDA_LOCUS18356</name>
</gene>
<evidence type="ECO:0000313" key="2">
    <source>
        <dbReference type="Proteomes" id="UP001153678"/>
    </source>
</evidence>